<keyword evidence="4" id="KW-0378">Hydrolase</keyword>
<gene>
    <name evidence="9" type="ORF">A3F84_14255</name>
</gene>
<feature type="domain" description="RecJ OB" evidence="8">
    <location>
        <begin position="446"/>
        <end position="551"/>
    </location>
</feature>
<dbReference type="Pfam" id="PF02272">
    <property type="entry name" value="DHHA1"/>
    <property type="match status" value="1"/>
</dbReference>
<dbReference type="GO" id="GO:0006310">
    <property type="term" value="P:DNA recombination"/>
    <property type="evidence" value="ECO:0007669"/>
    <property type="project" value="InterPro"/>
</dbReference>
<evidence type="ECO:0000256" key="4">
    <source>
        <dbReference type="ARBA" id="ARBA00022801"/>
    </source>
</evidence>
<dbReference type="Gene3D" id="3.90.1640.30">
    <property type="match status" value="1"/>
</dbReference>
<feature type="domain" description="DDH" evidence="6">
    <location>
        <begin position="65"/>
        <end position="217"/>
    </location>
</feature>
<evidence type="ECO:0000313" key="9">
    <source>
        <dbReference type="EMBL" id="OGG48995.1"/>
    </source>
</evidence>
<evidence type="ECO:0000259" key="8">
    <source>
        <dbReference type="Pfam" id="PF17768"/>
    </source>
</evidence>
<proteinExistence type="inferred from homology"/>
<dbReference type="Pfam" id="PF01368">
    <property type="entry name" value="DHH"/>
    <property type="match status" value="1"/>
</dbReference>
<dbReference type="GO" id="GO:0008409">
    <property type="term" value="F:5'-3' exonuclease activity"/>
    <property type="evidence" value="ECO:0007669"/>
    <property type="project" value="InterPro"/>
</dbReference>
<evidence type="ECO:0000256" key="3">
    <source>
        <dbReference type="ARBA" id="ARBA00022722"/>
    </source>
</evidence>
<dbReference type="InterPro" id="IPR051673">
    <property type="entry name" value="SSDNA_exonuclease_RecJ"/>
</dbReference>
<dbReference type="InterPro" id="IPR038763">
    <property type="entry name" value="DHH_sf"/>
</dbReference>
<dbReference type="Gene3D" id="2.40.50.460">
    <property type="match status" value="1"/>
</dbReference>
<dbReference type="PANTHER" id="PTHR30255:SF2">
    <property type="entry name" value="SINGLE-STRANDED-DNA-SPECIFIC EXONUCLEASE RECJ"/>
    <property type="match status" value="1"/>
</dbReference>
<dbReference type="InterPro" id="IPR004610">
    <property type="entry name" value="RecJ"/>
</dbReference>
<dbReference type="EMBL" id="MFKF01000240">
    <property type="protein sequence ID" value="OGG48995.1"/>
    <property type="molecule type" value="Genomic_DNA"/>
</dbReference>
<protein>
    <recommendedName>
        <fullName evidence="2">Single-stranded-DNA-specific exonuclease RecJ</fullName>
    </recommendedName>
</protein>
<feature type="domain" description="DHHA1" evidence="7">
    <location>
        <begin position="338"/>
        <end position="429"/>
    </location>
</feature>
<reference evidence="9 10" key="1">
    <citation type="journal article" date="2016" name="Nat. Commun.">
        <title>Thousands of microbial genomes shed light on interconnected biogeochemical processes in an aquifer system.</title>
        <authorList>
            <person name="Anantharaman K."/>
            <person name="Brown C.T."/>
            <person name="Hug L.A."/>
            <person name="Sharon I."/>
            <person name="Castelle C.J."/>
            <person name="Probst A.J."/>
            <person name="Thomas B.C."/>
            <person name="Singh A."/>
            <person name="Wilkins M.J."/>
            <person name="Karaoz U."/>
            <person name="Brodie E.L."/>
            <person name="Williams K.H."/>
            <person name="Hubbard S.S."/>
            <person name="Banfield J.F."/>
        </authorList>
    </citation>
    <scope>NUCLEOTIDE SEQUENCE [LARGE SCALE GENOMIC DNA]</scope>
    <source>
        <strain evidence="10">RIFCSPLOWO2_12_FULL_64_10</strain>
    </source>
</reference>
<comment type="caution">
    <text evidence="9">The sequence shown here is derived from an EMBL/GenBank/DDBJ whole genome shotgun (WGS) entry which is preliminary data.</text>
</comment>
<dbReference type="InterPro" id="IPR041122">
    <property type="entry name" value="RecJ_OB"/>
</dbReference>
<sequence length="557" mass="60637">MQRYPIWHVRHRGGYDSLVGVILANRSLTPADLSDDPEGLGDPFLMKDMDRAVDRVLRAIRGRERIVVFGDYDADGVTSTAVLLDFLDRAGADADSLLPDRYRDGYGMKPPGVRRALERGARLIVTADNGISSFEAIEAANASGVDVVVIDHHHPPERLPAALAVVNPNRVDCAYPFKGLAAVGVAFKVAQALAQALMPEAERRPYLNSLLDLVALGSVADVAPVTGENRLLIRRGMQVLDQTTRPGLRALKEATGAAHRPVDTTMIGFFLGPRINSAGRLASADLALSLLRCRDAGEAARLAGELNALNLRRQDLQNAGVEEAQRQVGEEGLDRHRILVVRGDDWHLGVIGLIAGRLAEAYWRPAVVCTDARKNGVYTGSARTAGGYNIVEAIFRCADLLTDYGGHADAAGFSFPSENYEAFRDRLIEDADRLLSEDRLTPRLELDMALGPSDVSLETVSALSALAPFGADNECPRFLLRDCRVESCYAVGQGAHLKLTLRAGEQTCDAIWWRQGELVYLLSPGDRVDAAFTLEANTYRGQTRVQLVLEDLRPAEL</sequence>
<dbReference type="PANTHER" id="PTHR30255">
    <property type="entry name" value="SINGLE-STRANDED-DNA-SPECIFIC EXONUCLEASE RECJ"/>
    <property type="match status" value="1"/>
</dbReference>
<keyword evidence="3" id="KW-0540">Nuclease</keyword>
<dbReference type="GO" id="GO:0003676">
    <property type="term" value="F:nucleic acid binding"/>
    <property type="evidence" value="ECO:0007669"/>
    <property type="project" value="InterPro"/>
</dbReference>
<keyword evidence="5 9" id="KW-0269">Exonuclease</keyword>
<evidence type="ECO:0000256" key="2">
    <source>
        <dbReference type="ARBA" id="ARBA00019841"/>
    </source>
</evidence>
<dbReference type="GO" id="GO:0006281">
    <property type="term" value="P:DNA repair"/>
    <property type="evidence" value="ECO:0007669"/>
    <property type="project" value="InterPro"/>
</dbReference>
<dbReference type="SUPFAM" id="SSF64182">
    <property type="entry name" value="DHH phosphoesterases"/>
    <property type="match status" value="1"/>
</dbReference>
<comment type="similarity">
    <text evidence="1">Belongs to the RecJ family.</text>
</comment>
<dbReference type="Proteomes" id="UP000178606">
    <property type="component" value="Unassembled WGS sequence"/>
</dbReference>
<evidence type="ECO:0000256" key="1">
    <source>
        <dbReference type="ARBA" id="ARBA00005915"/>
    </source>
</evidence>
<name>A0A1F6CIK6_HANXR</name>
<dbReference type="InterPro" id="IPR003156">
    <property type="entry name" value="DHHA1_dom"/>
</dbReference>
<organism evidence="9 10">
    <name type="scientific">Handelsmanbacteria sp. (strain RIFCSPLOWO2_12_FULL_64_10)</name>
    <dbReference type="NCBI Taxonomy" id="1817868"/>
    <lineage>
        <taxon>Bacteria</taxon>
        <taxon>Candidatus Handelsmaniibacteriota</taxon>
    </lineage>
</organism>
<evidence type="ECO:0000259" key="7">
    <source>
        <dbReference type="Pfam" id="PF02272"/>
    </source>
</evidence>
<evidence type="ECO:0000259" key="6">
    <source>
        <dbReference type="Pfam" id="PF01368"/>
    </source>
</evidence>
<evidence type="ECO:0000256" key="5">
    <source>
        <dbReference type="ARBA" id="ARBA00022839"/>
    </source>
</evidence>
<dbReference type="Pfam" id="PF17768">
    <property type="entry name" value="RecJ_OB"/>
    <property type="match status" value="1"/>
</dbReference>
<dbReference type="AlphaFoldDB" id="A0A1F6CIK6"/>
<dbReference type="NCBIfam" id="TIGR00644">
    <property type="entry name" value="recJ"/>
    <property type="match status" value="1"/>
</dbReference>
<dbReference type="InterPro" id="IPR001667">
    <property type="entry name" value="DDH_dom"/>
</dbReference>
<accession>A0A1F6CIK6</accession>
<evidence type="ECO:0000313" key="10">
    <source>
        <dbReference type="Proteomes" id="UP000178606"/>
    </source>
</evidence>